<evidence type="ECO:0000313" key="8">
    <source>
        <dbReference type="EMBL" id="KAK5082461.1"/>
    </source>
</evidence>
<accession>A0AAN7SVW7</accession>
<dbReference type="Proteomes" id="UP001309876">
    <property type="component" value="Unassembled WGS sequence"/>
</dbReference>
<protein>
    <recommendedName>
        <fullName evidence="10">Pre-mRNA-splicing factor SPF27</fullName>
    </recommendedName>
</protein>
<evidence type="ECO:0000256" key="5">
    <source>
        <dbReference type="ARBA" id="ARBA00023187"/>
    </source>
</evidence>
<evidence type="ECO:0000313" key="9">
    <source>
        <dbReference type="Proteomes" id="UP001309876"/>
    </source>
</evidence>
<keyword evidence="4" id="KW-0747">Spliceosome</keyword>
<keyword evidence="7" id="KW-0175">Coiled coil</keyword>
<comment type="subcellular location">
    <subcellularLocation>
        <location evidence="1">Nucleus</location>
    </subcellularLocation>
</comment>
<evidence type="ECO:0000256" key="6">
    <source>
        <dbReference type="ARBA" id="ARBA00023242"/>
    </source>
</evidence>
<dbReference type="GO" id="GO:0000974">
    <property type="term" value="C:Prp19 complex"/>
    <property type="evidence" value="ECO:0007669"/>
    <property type="project" value="TreeGrafter"/>
</dbReference>
<reference evidence="8 9" key="1">
    <citation type="submission" date="2023-08" db="EMBL/GenBank/DDBJ databases">
        <title>Black Yeasts Isolated from many extreme environments.</title>
        <authorList>
            <person name="Coleine C."/>
            <person name="Stajich J.E."/>
            <person name="Selbmann L."/>
        </authorList>
    </citation>
    <scope>NUCLEOTIDE SEQUENCE [LARGE SCALE GENOMIC DNA]</scope>
    <source>
        <strain evidence="8 9">CCFEE 5910</strain>
    </source>
</reference>
<dbReference type="Pfam" id="PF05700">
    <property type="entry name" value="BCAS2"/>
    <property type="match status" value="1"/>
</dbReference>
<keyword evidence="6" id="KW-0539">Nucleus</keyword>
<keyword evidence="5" id="KW-0508">mRNA splicing</keyword>
<evidence type="ECO:0008006" key="10">
    <source>
        <dbReference type="Google" id="ProtNLM"/>
    </source>
</evidence>
<name>A0AAN7SVW7_9EURO</name>
<dbReference type="EMBL" id="JAVRRJ010000008">
    <property type="protein sequence ID" value="KAK5082461.1"/>
    <property type="molecule type" value="Genomic_DNA"/>
</dbReference>
<comment type="caution">
    <text evidence="8">The sequence shown here is derived from an EMBL/GenBank/DDBJ whole genome shotgun (WGS) entry which is preliminary data.</text>
</comment>
<feature type="coiled-coil region" evidence="7">
    <location>
        <begin position="127"/>
        <end position="154"/>
    </location>
</feature>
<dbReference type="GO" id="GO:0071013">
    <property type="term" value="C:catalytic step 2 spliceosome"/>
    <property type="evidence" value="ECO:0007669"/>
    <property type="project" value="TreeGrafter"/>
</dbReference>
<dbReference type="AlphaFoldDB" id="A0AAN7SVW7"/>
<dbReference type="InterPro" id="IPR008409">
    <property type="entry name" value="SPF27"/>
</dbReference>
<gene>
    <name evidence="8" type="ORF">LTR05_007608</name>
</gene>
<dbReference type="GO" id="GO:0071011">
    <property type="term" value="C:precatalytic spliceosome"/>
    <property type="evidence" value="ECO:0007669"/>
    <property type="project" value="TreeGrafter"/>
</dbReference>
<evidence type="ECO:0000256" key="7">
    <source>
        <dbReference type="SAM" id="Coils"/>
    </source>
</evidence>
<proteinExistence type="inferred from homology"/>
<sequence>MESHESLPYIDPDPSQAQREAANLLIQSHLPRDHSATIHPSVVDTTSAGPRASIQQEVDRAGAGRLMSGGIDLSRYESFDDVSADGPLEDTRSALKTAYANVSYLRGRLSNITLLEEYGKNAWLIGNSQLEDILKQLEEELRTTKELSENTNRIRKTAQEDSKGELLALEETWKQGISRIVETQIAITALEVELSTAKLSSITATT</sequence>
<dbReference type="GO" id="GO:0008380">
    <property type="term" value="P:RNA splicing"/>
    <property type="evidence" value="ECO:0007669"/>
    <property type="project" value="UniProtKB-KW"/>
</dbReference>
<evidence type="ECO:0000256" key="4">
    <source>
        <dbReference type="ARBA" id="ARBA00022728"/>
    </source>
</evidence>
<evidence type="ECO:0000256" key="2">
    <source>
        <dbReference type="ARBA" id="ARBA00010788"/>
    </source>
</evidence>
<dbReference type="PANTHER" id="PTHR13296">
    <property type="entry name" value="BCAS2 PROTEIN"/>
    <property type="match status" value="1"/>
</dbReference>
<evidence type="ECO:0000256" key="1">
    <source>
        <dbReference type="ARBA" id="ARBA00004123"/>
    </source>
</evidence>
<organism evidence="8 9">
    <name type="scientific">Lithohypha guttulata</name>
    <dbReference type="NCBI Taxonomy" id="1690604"/>
    <lineage>
        <taxon>Eukaryota</taxon>
        <taxon>Fungi</taxon>
        <taxon>Dikarya</taxon>
        <taxon>Ascomycota</taxon>
        <taxon>Pezizomycotina</taxon>
        <taxon>Eurotiomycetes</taxon>
        <taxon>Chaetothyriomycetidae</taxon>
        <taxon>Chaetothyriales</taxon>
        <taxon>Trichomeriaceae</taxon>
        <taxon>Lithohypha</taxon>
    </lineage>
</organism>
<dbReference type="GO" id="GO:0006397">
    <property type="term" value="P:mRNA processing"/>
    <property type="evidence" value="ECO:0007669"/>
    <property type="project" value="UniProtKB-KW"/>
</dbReference>
<evidence type="ECO:0000256" key="3">
    <source>
        <dbReference type="ARBA" id="ARBA00022664"/>
    </source>
</evidence>
<keyword evidence="9" id="KW-1185">Reference proteome</keyword>
<comment type="similarity">
    <text evidence="2">Belongs to the SPF27 family.</text>
</comment>
<keyword evidence="3" id="KW-0507">mRNA processing</keyword>
<dbReference type="PANTHER" id="PTHR13296:SF0">
    <property type="entry name" value="PRE-MRNA-SPLICING FACTOR SPF27"/>
    <property type="match status" value="1"/>
</dbReference>